<dbReference type="RefSeq" id="WP_092648078.1">
    <property type="nucleotide sequence ID" value="NZ_LT629792.1"/>
</dbReference>
<comment type="similarity">
    <text evidence="2 8">Belongs to the 4-toluene sulfonate uptake permease (TSUP) (TC 2.A.102) family.</text>
</comment>
<keyword evidence="3" id="KW-0813">Transport</keyword>
<keyword evidence="5 8" id="KW-0812">Transmembrane</keyword>
<proteinExistence type="inferred from homology"/>
<comment type="subcellular location">
    <subcellularLocation>
        <location evidence="1 8">Cell membrane</location>
        <topology evidence="1 8">Multi-pass membrane protein</topology>
    </subcellularLocation>
</comment>
<evidence type="ECO:0000256" key="7">
    <source>
        <dbReference type="ARBA" id="ARBA00023136"/>
    </source>
</evidence>
<feature type="transmembrane region" description="Helical" evidence="8">
    <location>
        <begin position="115"/>
        <end position="137"/>
    </location>
</feature>
<sequence>MGIAALLAVTVAGVVAGAINTIIGSGSLVTYPVMVLLGVPPISANVANTVGLAPGAVAGAYSYRTFMHEGDSAAAVSAPSAFTLSRGHIGGLSLCATGGALIGAGLLLRVSASTFTLIVPFLIALATVLVACQPRLARMVSAHDDGSGALPVSSARLGVLALLVVCGAVYGGFFSAAQGIIFLAILGVFLPGSIHTHNALKNLLQAIVNVVAALFFIVVAIAVAAGAQDPTLSVTSPLSGTLDTRTWIAAACVAVGSLIGSPLGAWIGVRIPARVLRISVVIFGACMAVLMAVRACTIP</sequence>
<dbReference type="EMBL" id="LT629792">
    <property type="protein sequence ID" value="SDT85612.1"/>
    <property type="molecule type" value="Genomic_DNA"/>
</dbReference>
<gene>
    <name evidence="9" type="ORF">SAMN04489714_0114</name>
</gene>
<dbReference type="Proteomes" id="UP000198976">
    <property type="component" value="Chromosome I"/>
</dbReference>
<evidence type="ECO:0000256" key="4">
    <source>
        <dbReference type="ARBA" id="ARBA00022475"/>
    </source>
</evidence>
<keyword evidence="10" id="KW-1185">Reference proteome</keyword>
<evidence type="ECO:0000256" key="6">
    <source>
        <dbReference type="ARBA" id="ARBA00022989"/>
    </source>
</evidence>
<name>A0ABY0V4S9_9ACTO</name>
<evidence type="ECO:0000256" key="3">
    <source>
        <dbReference type="ARBA" id="ARBA00022448"/>
    </source>
</evidence>
<reference evidence="9 10" key="1">
    <citation type="submission" date="2016-10" db="EMBL/GenBank/DDBJ databases">
        <authorList>
            <person name="Varghese N."/>
            <person name="Submissions S."/>
        </authorList>
    </citation>
    <scope>NUCLEOTIDE SEQUENCE [LARGE SCALE GENOMIC DNA]</scope>
    <source>
        <strain evidence="9 10">DSM 9169</strain>
    </source>
</reference>
<dbReference type="PANTHER" id="PTHR30269:SF0">
    <property type="entry name" value="MEMBRANE TRANSPORTER PROTEIN YFCA-RELATED"/>
    <property type="match status" value="1"/>
</dbReference>
<protein>
    <recommendedName>
        <fullName evidence="8">Probable membrane transporter protein</fullName>
    </recommendedName>
</protein>
<keyword evidence="6 8" id="KW-1133">Transmembrane helix</keyword>
<evidence type="ECO:0000256" key="5">
    <source>
        <dbReference type="ARBA" id="ARBA00022692"/>
    </source>
</evidence>
<organism evidence="9 10">
    <name type="scientific">Schaalia radingae</name>
    <dbReference type="NCBI Taxonomy" id="131110"/>
    <lineage>
        <taxon>Bacteria</taxon>
        <taxon>Bacillati</taxon>
        <taxon>Actinomycetota</taxon>
        <taxon>Actinomycetes</taxon>
        <taxon>Actinomycetales</taxon>
        <taxon>Actinomycetaceae</taxon>
        <taxon>Schaalia</taxon>
    </lineage>
</organism>
<feature type="transmembrane region" description="Helical" evidence="8">
    <location>
        <begin position="89"/>
        <end position="108"/>
    </location>
</feature>
<feature type="transmembrane region" description="Helical" evidence="8">
    <location>
        <begin position="202"/>
        <end position="227"/>
    </location>
</feature>
<keyword evidence="7 8" id="KW-0472">Membrane</keyword>
<dbReference type="Pfam" id="PF01925">
    <property type="entry name" value="TauE"/>
    <property type="match status" value="1"/>
</dbReference>
<evidence type="ECO:0000313" key="9">
    <source>
        <dbReference type="EMBL" id="SDT85612.1"/>
    </source>
</evidence>
<feature type="transmembrane region" description="Helical" evidence="8">
    <location>
        <begin position="247"/>
        <end position="268"/>
    </location>
</feature>
<dbReference type="InterPro" id="IPR002781">
    <property type="entry name" value="TM_pro_TauE-like"/>
</dbReference>
<accession>A0ABY0V4S9</accession>
<feature type="transmembrane region" description="Helical" evidence="8">
    <location>
        <begin position="275"/>
        <end position="293"/>
    </location>
</feature>
<evidence type="ECO:0000256" key="2">
    <source>
        <dbReference type="ARBA" id="ARBA00009142"/>
    </source>
</evidence>
<dbReference type="InterPro" id="IPR052017">
    <property type="entry name" value="TSUP"/>
</dbReference>
<evidence type="ECO:0000256" key="8">
    <source>
        <dbReference type="RuleBase" id="RU363041"/>
    </source>
</evidence>
<evidence type="ECO:0000256" key="1">
    <source>
        <dbReference type="ARBA" id="ARBA00004651"/>
    </source>
</evidence>
<keyword evidence="4 8" id="KW-1003">Cell membrane</keyword>
<evidence type="ECO:0000313" key="10">
    <source>
        <dbReference type="Proteomes" id="UP000198976"/>
    </source>
</evidence>
<feature type="transmembrane region" description="Helical" evidence="8">
    <location>
        <begin position="157"/>
        <end position="190"/>
    </location>
</feature>
<dbReference type="PANTHER" id="PTHR30269">
    <property type="entry name" value="TRANSMEMBRANE PROTEIN YFCA"/>
    <property type="match status" value="1"/>
</dbReference>